<protein>
    <submittedName>
        <fullName evidence="2">Uncharacterized protein</fullName>
    </submittedName>
</protein>
<dbReference type="AlphaFoldDB" id="A0A133UC45"/>
<dbReference type="EMBL" id="LHXM01000014">
    <property type="protein sequence ID" value="KXA91767.1"/>
    <property type="molecule type" value="Genomic_DNA"/>
</dbReference>
<keyword evidence="3" id="KW-1185">Reference proteome</keyword>
<name>A0A133UC45_9EURY</name>
<gene>
    <name evidence="2" type="ORF">AKJ63_00950</name>
</gene>
<comment type="caution">
    <text evidence="2">The sequence shown here is derived from an EMBL/GenBank/DDBJ whole genome shotgun (WGS) entry which is preliminary data.</text>
</comment>
<feature type="non-terminal residue" evidence="2">
    <location>
        <position position="1"/>
    </location>
</feature>
<sequence>KRLQDENQIKEKDGKLFSRGASRLRSGTSSQKDVHEFVVEKVLSGKAIVRVDENWRAILPAGDYEGPRHLIKKGKRFKGIAELYHEDGSFHVWIKEIIEG</sequence>
<organism evidence="2 3">
    <name type="scientific">candidate division MSBL1 archaeon SCGC-AAA259D18</name>
    <dbReference type="NCBI Taxonomy" id="1698262"/>
    <lineage>
        <taxon>Archaea</taxon>
        <taxon>Methanobacteriati</taxon>
        <taxon>Methanobacteriota</taxon>
        <taxon>candidate division MSBL1</taxon>
    </lineage>
</organism>
<dbReference type="Proteomes" id="UP000070195">
    <property type="component" value="Unassembled WGS sequence"/>
</dbReference>
<feature type="compositionally biased region" description="Basic and acidic residues" evidence="1">
    <location>
        <begin position="1"/>
        <end position="16"/>
    </location>
</feature>
<evidence type="ECO:0000313" key="2">
    <source>
        <dbReference type="EMBL" id="KXA91767.1"/>
    </source>
</evidence>
<accession>A0A133UC45</accession>
<proteinExistence type="predicted"/>
<evidence type="ECO:0000313" key="3">
    <source>
        <dbReference type="Proteomes" id="UP000070195"/>
    </source>
</evidence>
<feature type="region of interest" description="Disordered" evidence="1">
    <location>
        <begin position="1"/>
        <end position="32"/>
    </location>
</feature>
<reference evidence="2 3" key="1">
    <citation type="journal article" date="2016" name="Sci. Rep.">
        <title>Metabolic traits of an uncultured archaeal lineage -MSBL1- from brine pools of the Red Sea.</title>
        <authorList>
            <person name="Mwirichia R."/>
            <person name="Alam I."/>
            <person name="Rashid M."/>
            <person name="Vinu M."/>
            <person name="Ba-Alawi W."/>
            <person name="Anthony Kamau A."/>
            <person name="Kamanda Ngugi D."/>
            <person name="Goker M."/>
            <person name="Klenk H.P."/>
            <person name="Bajic V."/>
            <person name="Stingl U."/>
        </authorList>
    </citation>
    <scope>NUCLEOTIDE SEQUENCE [LARGE SCALE GENOMIC DNA]</scope>
    <source>
        <strain evidence="2">SCGC-AAA259D18</strain>
    </source>
</reference>
<evidence type="ECO:0000256" key="1">
    <source>
        <dbReference type="SAM" id="MobiDB-lite"/>
    </source>
</evidence>